<gene>
    <name evidence="2" type="ORF">F941_03200</name>
</gene>
<keyword evidence="3" id="KW-1185">Reference proteome</keyword>
<feature type="transmembrane region" description="Helical" evidence="1">
    <location>
        <begin position="79"/>
        <end position="96"/>
    </location>
</feature>
<dbReference type="RefSeq" id="WP_005013491.1">
    <property type="nucleotide sequence ID" value="NZ_KB849730.1"/>
</dbReference>
<sequence>MNIDLIKIGLIILIPALFIMIICLLFIIPDAYSEEWHFEDEETLPPTPKEKLIEYCFKWSLYACCFSAYIFAFAFYFKTFYLLSIFLALAPIWVFWDRK</sequence>
<proteinExistence type="predicted"/>
<dbReference type="PATRIC" id="fig|1120925.3.peg.3355"/>
<accession>N9DKS9</accession>
<name>N9DKS9_9GAMM</name>
<evidence type="ECO:0000313" key="3">
    <source>
        <dbReference type="Proteomes" id="UP000018460"/>
    </source>
</evidence>
<protein>
    <submittedName>
        <fullName evidence="2">Uncharacterized protein</fullName>
    </submittedName>
</protein>
<evidence type="ECO:0000313" key="2">
    <source>
        <dbReference type="EMBL" id="ENV81370.1"/>
    </source>
</evidence>
<dbReference type="EMBL" id="APQD01000024">
    <property type="protein sequence ID" value="ENV81370.1"/>
    <property type="molecule type" value="Genomic_DNA"/>
</dbReference>
<organism evidence="2 3">
    <name type="scientific">Acinetobacter bouvetii DSM 14964 = CIP 107468</name>
    <dbReference type="NCBI Taxonomy" id="1120925"/>
    <lineage>
        <taxon>Bacteria</taxon>
        <taxon>Pseudomonadati</taxon>
        <taxon>Pseudomonadota</taxon>
        <taxon>Gammaproteobacteria</taxon>
        <taxon>Moraxellales</taxon>
        <taxon>Moraxellaceae</taxon>
        <taxon>Acinetobacter</taxon>
    </lineage>
</organism>
<feature type="transmembrane region" description="Helical" evidence="1">
    <location>
        <begin position="12"/>
        <end position="32"/>
    </location>
</feature>
<keyword evidence="1" id="KW-0812">Transmembrane</keyword>
<dbReference type="AlphaFoldDB" id="N9DKS9"/>
<keyword evidence="1" id="KW-0472">Membrane</keyword>
<dbReference type="Proteomes" id="UP000018460">
    <property type="component" value="Unassembled WGS sequence"/>
</dbReference>
<evidence type="ECO:0000256" key="1">
    <source>
        <dbReference type="SAM" id="Phobius"/>
    </source>
</evidence>
<comment type="caution">
    <text evidence="2">The sequence shown here is derived from an EMBL/GenBank/DDBJ whole genome shotgun (WGS) entry which is preliminary data.</text>
</comment>
<keyword evidence="1" id="KW-1133">Transmembrane helix</keyword>
<reference evidence="2 3" key="1">
    <citation type="submission" date="2013-02" db="EMBL/GenBank/DDBJ databases">
        <title>The Genome Sequence of Acinetobacter bouvetii CIP 107468.</title>
        <authorList>
            <consortium name="The Broad Institute Genome Sequencing Platform"/>
            <consortium name="The Broad Institute Genome Sequencing Center for Infectious Disease"/>
            <person name="Cerqueira G."/>
            <person name="Feldgarden M."/>
            <person name="Courvalin P."/>
            <person name="Perichon B."/>
            <person name="Grillot-Courvalin C."/>
            <person name="Clermont D."/>
            <person name="Rocha E."/>
            <person name="Yoon E.-J."/>
            <person name="Nemec A."/>
            <person name="Walker B."/>
            <person name="Young S.K."/>
            <person name="Zeng Q."/>
            <person name="Gargeya S."/>
            <person name="Fitzgerald M."/>
            <person name="Haas B."/>
            <person name="Abouelleil A."/>
            <person name="Alvarado L."/>
            <person name="Arachchi H.M."/>
            <person name="Berlin A.M."/>
            <person name="Chapman S.B."/>
            <person name="Dewar J."/>
            <person name="Goldberg J."/>
            <person name="Griggs A."/>
            <person name="Gujja S."/>
            <person name="Hansen M."/>
            <person name="Howarth C."/>
            <person name="Imamovic A."/>
            <person name="Larimer J."/>
            <person name="McCowan C."/>
            <person name="Murphy C."/>
            <person name="Neiman D."/>
            <person name="Pearson M."/>
            <person name="Priest M."/>
            <person name="Roberts A."/>
            <person name="Saif S."/>
            <person name="Shea T."/>
            <person name="Sisk P."/>
            <person name="Sykes S."/>
            <person name="Wortman J."/>
            <person name="Nusbaum C."/>
            <person name="Birren B."/>
        </authorList>
    </citation>
    <scope>NUCLEOTIDE SEQUENCE [LARGE SCALE GENOMIC DNA]</scope>
    <source>
        <strain evidence="2 3">CIP 107468</strain>
    </source>
</reference>